<feature type="domain" description="BTB" evidence="7">
    <location>
        <begin position="58"/>
        <end position="123"/>
    </location>
</feature>
<dbReference type="Gene3D" id="3.30.710.10">
    <property type="entry name" value="Potassium Channel Kv1.1, Chain A"/>
    <property type="match status" value="1"/>
</dbReference>
<evidence type="ECO:0000259" key="7">
    <source>
        <dbReference type="PROSITE" id="PS50097"/>
    </source>
</evidence>
<keyword evidence="2" id="KW-0217">Developmental protein</keyword>
<dbReference type="PANTHER" id="PTHR23110">
    <property type="entry name" value="BTB DOMAIN TRANSCRIPTION FACTOR"/>
    <property type="match status" value="1"/>
</dbReference>
<dbReference type="GO" id="GO:0048813">
    <property type="term" value="P:dendrite morphogenesis"/>
    <property type="evidence" value="ECO:0007669"/>
    <property type="project" value="UniProtKB-ARBA"/>
</dbReference>
<organism evidence="8">
    <name type="scientific">Ceratitis capitata</name>
    <name type="common">Mediterranean fruit fly</name>
    <name type="synonym">Tephritis capitata</name>
    <dbReference type="NCBI Taxonomy" id="7213"/>
    <lineage>
        <taxon>Eukaryota</taxon>
        <taxon>Metazoa</taxon>
        <taxon>Ecdysozoa</taxon>
        <taxon>Arthropoda</taxon>
        <taxon>Hexapoda</taxon>
        <taxon>Insecta</taxon>
        <taxon>Pterygota</taxon>
        <taxon>Neoptera</taxon>
        <taxon>Endopterygota</taxon>
        <taxon>Diptera</taxon>
        <taxon>Brachycera</taxon>
        <taxon>Muscomorpha</taxon>
        <taxon>Tephritoidea</taxon>
        <taxon>Tephritidae</taxon>
        <taxon>Ceratitis</taxon>
        <taxon>Ceratitis</taxon>
    </lineage>
</organism>
<dbReference type="PANTHER" id="PTHR23110:SF98">
    <property type="entry name" value="PRE-LOLA-G, ISOFORM C-RELATED"/>
    <property type="match status" value="1"/>
</dbReference>
<keyword evidence="4" id="KW-0677">Repeat</keyword>
<dbReference type="EMBL" id="GAMC01010178">
    <property type="protein sequence ID" value="JAB96377.1"/>
    <property type="molecule type" value="mRNA"/>
</dbReference>
<dbReference type="GO" id="GO:0007423">
    <property type="term" value="P:sensory organ development"/>
    <property type="evidence" value="ECO:0007669"/>
    <property type="project" value="UniProtKB-ARBA"/>
</dbReference>
<keyword evidence="5" id="KW-0539">Nucleus</keyword>
<evidence type="ECO:0000256" key="2">
    <source>
        <dbReference type="ARBA" id="ARBA00022473"/>
    </source>
</evidence>
<dbReference type="Pfam" id="PF00651">
    <property type="entry name" value="BTB"/>
    <property type="match status" value="1"/>
</dbReference>
<dbReference type="GO" id="GO:0006357">
    <property type="term" value="P:regulation of transcription by RNA polymerase II"/>
    <property type="evidence" value="ECO:0007669"/>
    <property type="project" value="TreeGrafter"/>
</dbReference>
<evidence type="ECO:0000256" key="5">
    <source>
        <dbReference type="ARBA" id="ARBA00023242"/>
    </source>
</evidence>
<dbReference type="InterPro" id="IPR000210">
    <property type="entry name" value="BTB/POZ_dom"/>
</dbReference>
<protein>
    <submittedName>
        <fullName evidence="8">Protein abrupt</fullName>
    </submittedName>
</protein>
<dbReference type="SMART" id="SM00225">
    <property type="entry name" value="BTB"/>
    <property type="match status" value="1"/>
</dbReference>
<feature type="compositionally biased region" description="Polar residues" evidence="6">
    <location>
        <begin position="198"/>
        <end position="216"/>
    </location>
</feature>
<comment type="subcellular location">
    <subcellularLocation>
        <location evidence="1">Nucleus</location>
    </subcellularLocation>
</comment>
<keyword evidence="3" id="KW-0479">Metal-binding</keyword>
<accession>W8BCG0</accession>
<dbReference type="GO" id="GO:0046872">
    <property type="term" value="F:metal ion binding"/>
    <property type="evidence" value="ECO:0007669"/>
    <property type="project" value="UniProtKB-KW"/>
</dbReference>
<dbReference type="SUPFAM" id="SSF54695">
    <property type="entry name" value="POZ domain"/>
    <property type="match status" value="1"/>
</dbReference>
<evidence type="ECO:0000256" key="3">
    <source>
        <dbReference type="ARBA" id="ARBA00022723"/>
    </source>
</evidence>
<evidence type="ECO:0000313" key="8">
    <source>
        <dbReference type="EMBL" id="JAB96377.1"/>
    </source>
</evidence>
<dbReference type="AlphaFoldDB" id="W8BCG0"/>
<feature type="compositionally biased region" description="Polar residues" evidence="6">
    <location>
        <begin position="457"/>
        <end position="474"/>
    </location>
</feature>
<feature type="compositionally biased region" description="Basic and acidic residues" evidence="6">
    <location>
        <begin position="285"/>
        <end position="306"/>
    </location>
</feature>
<dbReference type="InterPro" id="IPR011333">
    <property type="entry name" value="SKP1/BTB/POZ_sf"/>
</dbReference>
<evidence type="ECO:0000256" key="1">
    <source>
        <dbReference type="ARBA" id="ARBA00004123"/>
    </source>
</evidence>
<dbReference type="GO" id="GO:0061061">
    <property type="term" value="P:muscle structure development"/>
    <property type="evidence" value="ECO:0007669"/>
    <property type="project" value="UniProtKB-ARBA"/>
</dbReference>
<dbReference type="EMBL" id="GAMC01010177">
    <property type="protein sequence ID" value="JAB96378.1"/>
    <property type="molecule type" value="mRNA"/>
</dbReference>
<sequence>MCSVLPNLLQMGKDQQISLPQKLTIEQHQHQQYALKWSEFQSSIINCFQRLRDEEDFVDVTISCDQRSFTAHRVVLSACSPYFRKLLKSNPCKHPIIILRDVRSDDMECLLSFMYNGEVNVAHDQLPDFLKTAHLLQIRGLADVTENWRSSGHITATKPIDNSIFLNKKYQHDPDKDNYGAGTAEKANLLPKCKSSSERPVSSTMVSSYSNDMNRNSPVLKEIKTPVPTPENMDLHRSRKILLTPPPQKRIKSADLFRAQHGINTSLPLSEGEFSAISQHSLTRERRHNVSDFERKMERIDVKSTNDESGDDESNCSSDYTIERVGNNQEINDSEDNSRPMMHNVFLGAAKPLEQQSLLNLSDFGMGITQDPRAAATLHAAKIAHLSAIGKSFDNLPSSLIQAQLDLSKEQNSKGDNPSKGCRSEGFQIGSILRQHTSYDTPLNDQIFSNIRKEQNTSEITTSKDASQPTTASQAKDVKTYDLIEDGDLNEKKSPNA</sequence>
<reference evidence="8" key="2">
    <citation type="journal article" date="2014" name="BMC Genomics">
        <title>A genomic perspective to assessing quality of mass-reared SIT flies used in Mediterranean fruit fly (Ceratitis capitata) eradication in California.</title>
        <authorList>
            <person name="Calla B."/>
            <person name="Hall B."/>
            <person name="Hou S."/>
            <person name="Geib S.M."/>
        </authorList>
    </citation>
    <scope>NUCLEOTIDE SEQUENCE</scope>
</reference>
<feature type="region of interest" description="Disordered" evidence="6">
    <location>
        <begin position="285"/>
        <end position="319"/>
    </location>
</feature>
<gene>
    <name evidence="8" type="primary">ABRU</name>
</gene>
<dbReference type="GO" id="GO:0030707">
    <property type="term" value="P:follicle cell of egg chamber development"/>
    <property type="evidence" value="ECO:0007669"/>
    <property type="project" value="UniProtKB-ARBA"/>
</dbReference>
<dbReference type="CDD" id="cd18315">
    <property type="entry name" value="BTB_POZ_BAB-like"/>
    <property type="match status" value="1"/>
</dbReference>
<dbReference type="OrthoDB" id="10261408at2759"/>
<feature type="region of interest" description="Disordered" evidence="6">
    <location>
        <begin position="194"/>
        <end position="216"/>
    </location>
</feature>
<evidence type="ECO:0000256" key="4">
    <source>
        <dbReference type="ARBA" id="ARBA00022737"/>
    </source>
</evidence>
<dbReference type="PROSITE" id="PS50097">
    <property type="entry name" value="BTB"/>
    <property type="match status" value="1"/>
</dbReference>
<feature type="region of interest" description="Disordered" evidence="6">
    <location>
        <begin position="454"/>
        <end position="497"/>
    </location>
</feature>
<name>W8BCG0_CERCA</name>
<dbReference type="FunFam" id="3.30.710.10:FF:000118">
    <property type="entry name" value="Abrupt, isoform B"/>
    <property type="match status" value="1"/>
</dbReference>
<evidence type="ECO:0000256" key="6">
    <source>
        <dbReference type="SAM" id="MobiDB-lite"/>
    </source>
</evidence>
<reference evidence="8" key="1">
    <citation type="submission" date="2013-07" db="EMBL/GenBank/DDBJ databases">
        <authorList>
            <person name="Geib S."/>
        </authorList>
    </citation>
    <scope>NUCLEOTIDE SEQUENCE</scope>
</reference>
<dbReference type="InterPro" id="IPR051095">
    <property type="entry name" value="Dros_DevTransReg"/>
</dbReference>
<dbReference type="GO" id="GO:0005634">
    <property type="term" value="C:nucleus"/>
    <property type="evidence" value="ECO:0007669"/>
    <property type="project" value="UniProtKB-SubCell"/>
</dbReference>
<proteinExistence type="evidence at transcript level"/>